<organism evidence="7 8">
    <name type="scientific">Pseudopithomyces chartarum</name>
    <dbReference type="NCBI Taxonomy" id="1892770"/>
    <lineage>
        <taxon>Eukaryota</taxon>
        <taxon>Fungi</taxon>
        <taxon>Dikarya</taxon>
        <taxon>Ascomycota</taxon>
        <taxon>Pezizomycotina</taxon>
        <taxon>Dothideomycetes</taxon>
        <taxon>Pleosporomycetidae</taxon>
        <taxon>Pleosporales</taxon>
        <taxon>Massarineae</taxon>
        <taxon>Didymosphaeriaceae</taxon>
        <taxon>Pseudopithomyces</taxon>
    </lineage>
</organism>
<comment type="similarity">
    <text evidence="1">Belongs to the ATP-dependent AMP-binding enzyme family.</text>
</comment>
<keyword evidence="8" id="KW-1185">Reference proteome</keyword>
<dbReference type="PANTHER" id="PTHR43272:SF83">
    <property type="entry name" value="ACYL-COA SYNTHETASE LONG-CHAIN, ISOFORM J"/>
    <property type="match status" value="1"/>
</dbReference>
<dbReference type="InterPro" id="IPR000873">
    <property type="entry name" value="AMP-dep_synth/lig_dom"/>
</dbReference>
<evidence type="ECO:0000256" key="3">
    <source>
        <dbReference type="ARBA" id="ARBA00022741"/>
    </source>
</evidence>
<gene>
    <name evidence="7" type="ORF">GRF29_69g2212659</name>
</gene>
<dbReference type="EMBL" id="WVTA01000006">
    <property type="protein sequence ID" value="KAK3209570.1"/>
    <property type="molecule type" value="Genomic_DNA"/>
</dbReference>
<dbReference type="GO" id="GO:0005783">
    <property type="term" value="C:endoplasmic reticulum"/>
    <property type="evidence" value="ECO:0007669"/>
    <property type="project" value="TreeGrafter"/>
</dbReference>
<dbReference type="GO" id="GO:0005524">
    <property type="term" value="F:ATP binding"/>
    <property type="evidence" value="ECO:0007669"/>
    <property type="project" value="UniProtKB-KW"/>
</dbReference>
<sequence>MPRDLKKLMPQARSEVNHAVAVDAPGVTKVDGETIPKRNVKAKDALHLTPNEDIKTLHDILRYSSAKFGNAKAVGARKVINIHEETKKIKKMVDGKEQEVDKKWQYFELSPYEWKSFVEFEQLCLNVGAALKQLGFGPSDRIHLFGATSMQWLGSAHGAFSQSMSIVTAYDTLGEEGLKHSMLQTKAKVMFTDPHLLPKLVNPFKEAKDIQVVVYSTKDKAELKHIEALTSAHPHLKVISFDDLVTLGKDHPADPIPPKADDLACIMYTSGSTGTPKGVLIKHSNVVAAIAGVDVIVGQYLGPGDSLLTYLPAAHILEFVFENACLYWGGCMGYGTIRTLSDTSVRNCKGDIRELKPSVLVGVPQVWETVKKGIVSKVEAGSAITQKLFWGAMAAKQFLLGSGLPGAGFLDTVVFNKVKDATGGRLRICMNGGGPIAKETQRFISYAITPMISGYGLTETTAMGALMDPLAWTDQALGEMPACVEMKLVDFADAGYFSTNNPPQGEIWIRGGGVTAGYLDLEEETKEAFTDDGWFKTGDIGEFDNKGQIRIIDRKKNLVKTLAGEYIALEKLESVYRSTPVVANICVYAADDQMKPVAIIVPAEPALKKLAQENGIEGNGLEDLVHNEKLNGIVLKQLQSQGTKGGLASFEIIAGVVMADEEWTPQNNFTTAAQKINRKLILQTYQKDIDRAYGKK</sequence>
<accession>A0AAN6RI41</accession>
<keyword evidence="2" id="KW-0436">Ligase</keyword>
<keyword evidence="4" id="KW-0067">ATP-binding</keyword>
<dbReference type="SUPFAM" id="SSF56801">
    <property type="entry name" value="Acetyl-CoA synthetase-like"/>
    <property type="match status" value="1"/>
</dbReference>
<keyword evidence="3" id="KW-0547">Nucleotide-binding</keyword>
<evidence type="ECO:0000313" key="8">
    <source>
        <dbReference type="Proteomes" id="UP001280581"/>
    </source>
</evidence>
<dbReference type="InterPro" id="IPR020845">
    <property type="entry name" value="AMP-binding_CS"/>
</dbReference>
<comment type="caution">
    <text evidence="7">The sequence shown here is derived from an EMBL/GenBank/DDBJ whole genome shotgun (WGS) entry which is preliminary data.</text>
</comment>
<dbReference type="GO" id="GO:0035336">
    <property type="term" value="P:long-chain fatty-acyl-CoA metabolic process"/>
    <property type="evidence" value="ECO:0007669"/>
    <property type="project" value="TreeGrafter"/>
</dbReference>
<comment type="catalytic activity">
    <reaction evidence="5">
        <text>a long-chain fatty acid + ATP + CoA = a long-chain fatty acyl-CoA + AMP + diphosphate</text>
        <dbReference type="Rhea" id="RHEA:15421"/>
        <dbReference type="ChEBI" id="CHEBI:30616"/>
        <dbReference type="ChEBI" id="CHEBI:33019"/>
        <dbReference type="ChEBI" id="CHEBI:57287"/>
        <dbReference type="ChEBI" id="CHEBI:57560"/>
        <dbReference type="ChEBI" id="CHEBI:83139"/>
        <dbReference type="ChEBI" id="CHEBI:456215"/>
        <dbReference type="EC" id="6.2.1.3"/>
    </reaction>
</comment>
<feature type="domain" description="AMP-dependent synthetase/ligase" evidence="6">
    <location>
        <begin position="110"/>
        <end position="519"/>
    </location>
</feature>
<dbReference type="GO" id="GO:0004467">
    <property type="term" value="F:long-chain fatty acid-CoA ligase activity"/>
    <property type="evidence" value="ECO:0007669"/>
    <property type="project" value="UniProtKB-EC"/>
</dbReference>
<evidence type="ECO:0000313" key="7">
    <source>
        <dbReference type="EMBL" id="KAK3209570.1"/>
    </source>
</evidence>
<dbReference type="PROSITE" id="PS00455">
    <property type="entry name" value="AMP_BINDING"/>
    <property type="match status" value="1"/>
</dbReference>
<proteinExistence type="inferred from homology"/>
<dbReference type="GO" id="GO:0005886">
    <property type="term" value="C:plasma membrane"/>
    <property type="evidence" value="ECO:0007669"/>
    <property type="project" value="TreeGrafter"/>
</dbReference>
<evidence type="ECO:0000256" key="5">
    <source>
        <dbReference type="ARBA" id="ARBA00036813"/>
    </source>
</evidence>
<evidence type="ECO:0000259" key="6">
    <source>
        <dbReference type="Pfam" id="PF00501"/>
    </source>
</evidence>
<evidence type="ECO:0000256" key="1">
    <source>
        <dbReference type="ARBA" id="ARBA00006432"/>
    </source>
</evidence>
<reference evidence="7 8" key="1">
    <citation type="submission" date="2021-02" db="EMBL/GenBank/DDBJ databases">
        <title>Genome assembly of Pseudopithomyces chartarum.</title>
        <authorList>
            <person name="Jauregui R."/>
            <person name="Singh J."/>
            <person name="Voisey C."/>
        </authorList>
    </citation>
    <scope>NUCLEOTIDE SEQUENCE [LARGE SCALE GENOMIC DNA]</scope>
    <source>
        <strain evidence="7 8">AGR01</strain>
    </source>
</reference>
<dbReference type="AlphaFoldDB" id="A0AAN6RI41"/>
<protein>
    <recommendedName>
        <fullName evidence="6">AMP-dependent synthetase/ligase domain-containing protein</fullName>
    </recommendedName>
</protein>
<dbReference type="Gene3D" id="3.40.50.12780">
    <property type="entry name" value="N-terminal domain of ligase-like"/>
    <property type="match status" value="1"/>
</dbReference>
<evidence type="ECO:0000256" key="4">
    <source>
        <dbReference type="ARBA" id="ARBA00022840"/>
    </source>
</evidence>
<dbReference type="PANTHER" id="PTHR43272">
    <property type="entry name" value="LONG-CHAIN-FATTY-ACID--COA LIGASE"/>
    <property type="match status" value="1"/>
</dbReference>
<dbReference type="Pfam" id="PF00501">
    <property type="entry name" value="AMP-binding"/>
    <property type="match status" value="1"/>
</dbReference>
<evidence type="ECO:0000256" key="2">
    <source>
        <dbReference type="ARBA" id="ARBA00022598"/>
    </source>
</evidence>
<name>A0AAN6RI41_9PLEO</name>
<dbReference type="InterPro" id="IPR042099">
    <property type="entry name" value="ANL_N_sf"/>
</dbReference>
<dbReference type="GO" id="GO:0005811">
    <property type="term" value="C:lipid droplet"/>
    <property type="evidence" value="ECO:0007669"/>
    <property type="project" value="TreeGrafter"/>
</dbReference>
<dbReference type="Proteomes" id="UP001280581">
    <property type="component" value="Unassembled WGS sequence"/>
</dbReference>